<name>A0A645GQD0_9ZZZZ</name>
<accession>A0A645GQD0</accession>
<organism evidence="1">
    <name type="scientific">bioreactor metagenome</name>
    <dbReference type="NCBI Taxonomy" id="1076179"/>
    <lineage>
        <taxon>unclassified sequences</taxon>
        <taxon>metagenomes</taxon>
        <taxon>ecological metagenomes</taxon>
    </lineage>
</organism>
<proteinExistence type="predicted"/>
<evidence type="ECO:0000313" key="1">
    <source>
        <dbReference type="EMBL" id="MPN26164.1"/>
    </source>
</evidence>
<dbReference type="EMBL" id="VSSQ01075603">
    <property type="protein sequence ID" value="MPN26164.1"/>
    <property type="molecule type" value="Genomic_DNA"/>
</dbReference>
<sequence length="96" mass="10642">MTALAFFIQPLLHRDANLCSRDGEVLCRQCRVSHQKAVGYHKQFFTDRIQSIAALHNISARHRTGPVTVFGRNVKVGIFKGAGEIHGGIAALKRCE</sequence>
<gene>
    <name evidence="1" type="ORF">SDC9_173588</name>
</gene>
<dbReference type="AlphaFoldDB" id="A0A645GQD0"/>
<reference evidence="1" key="1">
    <citation type="submission" date="2019-08" db="EMBL/GenBank/DDBJ databases">
        <authorList>
            <person name="Kucharzyk K."/>
            <person name="Murdoch R.W."/>
            <person name="Higgins S."/>
            <person name="Loffler F."/>
        </authorList>
    </citation>
    <scope>NUCLEOTIDE SEQUENCE</scope>
</reference>
<protein>
    <submittedName>
        <fullName evidence="1">Uncharacterized protein</fullName>
    </submittedName>
</protein>
<comment type="caution">
    <text evidence="1">The sequence shown here is derived from an EMBL/GenBank/DDBJ whole genome shotgun (WGS) entry which is preliminary data.</text>
</comment>